<evidence type="ECO:0000256" key="2">
    <source>
        <dbReference type="ARBA" id="ARBA00022448"/>
    </source>
</evidence>
<keyword evidence="4" id="KW-0653">Protein transport</keyword>
<evidence type="ECO:0008006" key="11">
    <source>
        <dbReference type="Google" id="ProtNLM"/>
    </source>
</evidence>
<comment type="caution">
    <text evidence="9">The sequence shown here is derived from an EMBL/GenBank/DDBJ whole genome shotgun (WGS) entry which is preliminary data.</text>
</comment>
<keyword evidence="7" id="KW-0539">Nucleus</keyword>
<evidence type="ECO:0000256" key="8">
    <source>
        <dbReference type="SAM" id="MobiDB-lite"/>
    </source>
</evidence>
<keyword evidence="6" id="KW-0906">Nuclear pore complex</keyword>
<evidence type="ECO:0000256" key="4">
    <source>
        <dbReference type="ARBA" id="ARBA00022927"/>
    </source>
</evidence>
<dbReference type="GO" id="GO:0015031">
    <property type="term" value="P:protein transport"/>
    <property type="evidence" value="ECO:0007669"/>
    <property type="project" value="UniProtKB-KW"/>
</dbReference>
<evidence type="ECO:0000313" key="9">
    <source>
        <dbReference type="EMBL" id="KAF6041202.1"/>
    </source>
</evidence>
<name>A0A7J7KSP4_BUGNE</name>
<dbReference type="GO" id="GO:0051028">
    <property type="term" value="P:mRNA transport"/>
    <property type="evidence" value="ECO:0007669"/>
    <property type="project" value="UniProtKB-KW"/>
</dbReference>
<dbReference type="GO" id="GO:0008139">
    <property type="term" value="F:nuclear localization sequence binding"/>
    <property type="evidence" value="ECO:0007669"/>
    <property type="project" value="InterPro"/>
</dbReference>
<evidence type="ECO:0000256" key="6">
    <source>
        <dbReference type="ARBA" id="ARBA00023132"/>
    </source>
</evidence>
<comment type="subcellular location">
    <subcellularLocation>
        <location evidence="1">Nucleus</location>
        <location evidence="1">Nuclear pore complex</location>
    </subcellularLocation>
</comment>
<evidence type="ECO:0000256" key="7">
    <source>
        <dbReference type="ARBA" id="ARBA00023242"/>
    </source>
</evidence>
<dbReference type="OrthoDB" id="2538017at2759"/>
<feature type="compositionally biased region" description="Polar residues" evidence="8">
    <location>
        <begin position="424"/>
        <end position="434"/>
    </location>
</feature>
<keyword evidence="2" id="KW-0813">Transport</keyword>
<evidence type="ECO:0000256" key="1">
    <source>
        <dbReference type="ARBA" id="ARBA00004567"/>
    </source>
</evidence>
<proteinExistence type="predicted"/>
<keyword evidence="10" id="KW-1185">Reference proteome</keyword>
<dbReference type="AlphaFoldDB" id="A0A7J7KSP4"/>
<organism evidence="9 10">
    <name type="scientific">Bugula neritina</name>
    <name type="common">Brown bryozoan</name>
    <name type="synonym">Sertularia neritina</name>
    <dbReference type="NCBI Taxonomy" id="10212"/>
    <lineage>
        <taxon>Eukaryota</taxon>
        <taxon>Metazoa</taxon>
        <taxon>Spiralia</taxon>
        <taxon>Lophotrochozoa</taxon>
        <taxon>Bryozoa</taxon>
        <taxon>Gymnolaemata</taxon>
        <taxon>Cheilostomatida</taxon>
        <taxon>Flustrina</taxon>
        <taxon>Buguloidea</taxon>
        <taxon>Bugulidae</taxon>
        <taxon>Bugula</taxon>
    </lineage>
</organism>
<dbReference type="GO" id="GO:0005643">
    <property type="term" value="C:nuclear pore"/>
    <property type="evidence" value="ECO:0007669"/>
    <property type="project" value="UniProtKB-SubCell"/>
</dbReference>
<dbReference type="InterPro" id="IPR024882">
    <property type="entry name" value="NUP58/p45/49"/>
</dbReference>
<sequence length="604" mass="61420">MAFNFGTPSTQSQLLQTSFSFGNTAKVPATASSFGAATSKSAFSFQTPATTAGTAAPLGVKPLTLGGGATTAVSTATSTGGSAFSTGTSLPTLGGLGGGATATTSSSGFGFKFGPTTTTTASTGLSLNLGGATSGGLGLGKGLGGIATTTTTTTTGGLCLALGTSTSAATSSSGGLTLGGLGGTATQPATTSASVVKGLGGVDPTTNTKNASKAAGATGDGKRVKEGEMPNELTETVTKFKKYVKEQKDIGAKISVVSSLQMSKVQEQTKSLKHLLSTVSVGLHRNIAALDKLKKQTSQELHNAEMAYRTKETPPGLQYENTAPNQYFHDLMMSFEERMALYRKLIEDTEGYIVGAQQRGAVSPKDIFTCLKKLHETFIALAAQLHGIHEQVKEQKEHYLTFRRVFHGEETDIFEKRKRESSNRSKLSRTSQPGGPTPFTGLSNFAAMMMNSAMTRQVTPQQPGLTAMTAMPGFGTAATQPPTTGLFGNTSSLPTFGGFGTQPTTGGSLFGNTGTAKPAFNFGTATSSAAPAFGFSNSAAGTSKPFGFGFGSTTTTTNAGTSAFNLGSAPASKPTGFGFGSSAFGSAPAQSTTSLFGSAVKPLG</sequence>
<evidence type="ECO:0000256" key="5">
    <source>
        <dbReference type="ARBA" id="ARBA00023010"/>
    </source>
</evidence>
<dbReference type="EMBL" id="VXIV02000068">
    <property type="protein sequence ID" value="KAF6041202.1"/>
    <property type="molecule type" value="Genomic_DNA"/>
</dbReference>
<dbReference type="PANTHER" id="PTHR13437">
    <property type="entry name" value="NUCLEOPORIN P58/P45 NUCLEOPORIN-LIKE PROTEIN 1"/>
    <property type="match status" value="1"/>
</dbReference>
<accession>A0A7J7KSP4</accession>
<gene>
    <name evidence="9" type="ORF">EB796_000474</name>
</gene>
<evidence type="ECO:0000313" key="10">
    <source>
        <dbReference type="Proteomes" id="UP000593567"/>
    </source>
</evidence>
<evidence type="ECO:0000256" key="3">
    <source>
        <dbReference type="ARBA" id="ARBA00022816"/>
    </source>
</evidence>
<dbReference type="GO" id="GO:0017056">
    <property type="term" value="F:structural constituent of nuclear pore"/>
    <property type="evidence" value="ECO:0007669"/>
    <property type="project" value="InterPro"/>
</dbReference>
<dbReference type="Proteomes" id="UP000593567">
    <property type="component" value="Unassembled WGS sequence"/>
</dbReference>
<protein>
    <recommendedName>
        <fullName evidence="11">NUP58</fullName>
    </recommendedName>
</protein>
<keyword evidence="3" id="KW-0509">mRNA transport</keyword>
<feature type="region of interest" description="Disordered" evidence="8">
    <location>
        <begin position="414"/>
        <end position="442"/>
    </location>
</feature>
<feature type="compositionally biased region" description="Basic and acidic residues" evidence="8">
    <location>
        <begin position="414"/>
        <end position="423"/>
    </location>
</feature>
<feature type="region of interest" description="Disordered" evidence="8">
    <location>
        <begin position="204"/>
        <end position="226"/>
    </location>
</feature>
<dbReference type="PANTHER" id="PTHR13437:SF2">
    <property type="entry name" value="NUCLEOPORIN P58_P45"/>
    <property type="match status" value="1"/>
</dbReference>
<dbReference type="Pfam" id="PF15967">
    <property type="entry name" value="Nucleoporin_FG2"/>
    <property type="match status" value="1"/>
</dbReference>
<reference evidence="9" key="1">
    <citation type="submission" date="2020-06" db="EMBL/GenBank/DDBJ databases">
        <title>Draft genome of Bugula neritina, a colonial animal packing powerful symbionts and potential medicines.</title>
        <authorList>
            <person name="Rayko M."/>
        </authorList>
    </citation>
    <scope>NUCLEOTIDE SEQUENCE [LARGE SCALE GENOMIC DNA]</scope>
    <source>
        <strain evidence="9">Kwan_BN1</strain>
    </source>
</reference>
<keyword evidence="5" id="KW-0811">Translocation</keyword>
<dbReference type="Gene3D" id="6.10.140.1350">
    <property type="match status" value="1"/>
</dbReference>